<keyword evidence="1" id="KW-1133">Transmembrane helix</keyword>
<dbReference type="PANTHER" id="PTHR28255:SF1">
    <property type="entry name" value="UPF0303 PROTEIN YBR137W"/>
    <property type="match status" value="1"/>
</dbReference>
<evidence type="ECO:0000313" key="3">
    <source>
        <dbReference type="Proteomes" id="UP000065151"/>
    </source>
</evidence>
<feature type="transmembrane region" description="Helical" evidence="1">
    <location>
        <begin position="104"/>
        <end position="129"/>
    </location>
</feature>
<sequence length="150" mass="16453">MMLEEIRGQVADRTLERFDHEDARRIGSAAAAVAERDHLPIVVAVSRGTQRVFHAAFAGTTAEHDDWVRRKINTALRHEIPSLEFVLRQELSGQTPDWLDQRKFAIAGGAVPIIVAGITVGAIAVSGLVGSIREDHDLAMDALRVAAKRR</sequence>
<dbReference type="STRING" id="121292.AU252_00185"/>
<proteinExistence type="predicted"/>
<reference evidence="2 3" key="1">
    <citation type="submission" date="2015-12" db="EMBL/GenBank/DDBJ databases">
        <authorList>
            <person name="Shamseldin A."/>
            <person name="Moawad H."/>
            <person name="Abd El-Rahim W.M."/>
            <person name="Sadowsky M.J."/>
        </authorList>
    </citation>
    <scope>NUCLEOTIDE SEQUENCE [LARGE SCALE GENOMIC DNA]</scope>
    <source>
        <strain evidence="2 3">Ar51</strain>
    </source>
</reference>
<accession>A0A0U3P360</accession>
<dbReference type="KEGG" id="psul:AU252_00185"/>
<dbReference type="EMBL" id="CP013747">
    <property type="protein sequence ID" value="ALV39776.1"/>
    <property type="molecule type" value="Genomic_DNA"/>
</dbReference>
<dbReference type="Gene3D" id="3.30.450.150">
    <property type="entry name" value="Haem-degrading domain"/>
    <property type="match status" value="1"/>
</dbReference>
<dbReference type="InterPro" id="IPR005624">
    <property type="entry name" value="PduO/GlcC-like"/>
</dbReference>
<keyword evidence="1" id="KW-0472">Membrane</keyword>
<evidence type="ECO:0000256" key="1">
    <source>
        <dbReference type="SAM" id="Phobius"/>
    </source>
</evidence>
<name>A0A0U3P360_9MICC</name>
<dbReference type="AlphaFoldDB" id="A0A0U3P360"/>
<dbReference type="Pfam" id="PF03928">
    <property type="entry name" value="HbpS-like"/>
    <property type="match status" value="1"/>
</dbReference>
<dbReference type="Proteomes" id="UP000065151">
    <property type="component" value="Chromosome"/>
</dbReference>
<keyword evidence="1" id="KW-0812">Transmembrane</keyword>
<evidence type="ECO:0000313" key="2">
    <source>
        <dbReference type="EMBL" id="ALV39776.1"/>
    </source>
</evidence>
<evidence type="ECO:0008006" key="4">
    <source>
        <dbReference type="Google" id="ProtNLM"/>
    </source>
</evidence>
<dbReference type="InterPro" id="IPR038084">
    <property type="entry name" value="PduO/GlcC-like_sf"/>
</dbReference>
<organism evidence="2">
    <name type="scientific">Pseudarthrobacter sulfonivorans</name>
    <dbReference type="NCBI Taxonomy" id="121292"/>
    <lineage>
        <taxon>Bacteria</taxon>
        <taxon>Bacillati</taxon>
        <taxon>Actinomycetota</taxon>
        <taxon>Actinomycetes</taxon>
        <taxon>Micrococcales</taxon>
        <taxon>Micrococcaceae</taxon>
        <taxon>Pseudarthrobacter</taxon>
    </lineage>
</organism>
<gene>
    <name evidence="2" type="ORF">AU252_00185</name>
</gene>
<protein>
    <recommendedName>
        <fullName evidence="4">Heme-degrading domain-containing protein</fullName>
    </recommendedName>
</protein>
<dbReference type="PANTHER" id="PTHR28255">
    <property type="match status" value="1"/>
</dbReference>
<dbReference type="InterPro" id="IPR010371">
    <property type="entry name" value="YBR137W-like"/>
</dbReference>
<dbReference type="SUPFAM" id="SSF143744">
    <property type="entry name" value="GlcG-like"/>
    <property type="match status" value="1"/>
</dbReference>